<evidence type="ECO:0000313" key="2">
    <source>
        <dbReference type="EMBL" id="QIK75230.1"/>
    </source>
</evidence>
<feature type="compositionally biased region" description="Low complexity" evidence="1">
    <location>
        <begin position="79"/>
        <end position="90"/>
    </location>
</feature>
<organism evidence="2 3">
    <name type="scientific">Nocardioides piscis</name>
    <dbReference type="NCBI Taxonomy" id="2714938"/>
    <lineage>
        <taxon>Bacteria</taxon>
        <taxon>Bacillati</taxon>
        <taxon>Actinomycetota</taxon>
        <taxon>Actinomycetes</taxon>
        <taxon>Propionibacteriales</taxon>
        <taxon>Nocardioidaceae</taxon>
        <taxon>Nocardioides</taxon>
    </lineage>
</organism>
<dbReference type="RefSeq" id="WP_166316670.1">
    <property type="nucleotide sequence ID" value="NZ_CP049866.1"/>
</dbReference>
<reference evidence="2 3" key="1">
    <citation type="submission" date="2020-03" db="EMBL/GenBank/DDBJ databases">
        <title>Nocardioides sp. nov., isolated from fish.</title>
        <authorList>
            <person name="Hyun D.-W."/>
            <person name="Bae J.-W."/>
        </authorList>
    </citation>
    <scope>NUCLEOTIDE SEQUENCE [LARGE SCALE GENOMIC DNA]</scope>
    <source>
        <strain evidence="2 3">HDW12A</strain>
    </source>
</reference>
<dbReference type="KEGG" id="npi:G7071_07110"/>
<proteinExistence type="predicted"/>
<keyword evidence="3" id="KW-1185">Reference proteome</keyword>
<protein>
    <submittedName>
        <fullName evidence="2">Uncharacterized protein</fullName>
    </submittedName>
</protein>
<dbReference type="EMBL" id="CP049866">
    <property type="protein sequence ID" value="QIK75230.1"/>
    <property type="molecule type" value="Genomic_DNA"/>
</dbReference>
<feature type="region of interest" description="Disordered" evidence="1">
    <location>
        <begin position="52"/>
        <end position="97"/>
    </location>
</feature>
<feature type="compositionally biased region" description="Polar residues" evidence="1">
    <location>
        <begin position="55"/>
        <end position="64"/>
    </location>
</feature>
<dbReference type="Proteomes" id="UP000502035">
    <property type="component" value="Chromosome"/>
</dbReference>
<evidence type="ECO:0000256" key="1">
    <source>
        <dbReference type="SAM" id="MobiDB-lite"/>
    </source>
</evidence>
<dbReference type="AlphaFoldDB" id="A0A6G7YEN9"/>
<gene>
    <name evidence="2" type="ORF">G7071_07110</name>
</gene>
<evidence type="ECO:0000313" key="3">
    <source>
        <dbReference type="Proteomes" id="UP000502035"/>
    </source>
</evidence>
<accession>A0A6G7YEN9</accession>
<name>A0A6G7YEN9_9ACTN</name>
<sequence length="97" mass="10544">MQHHQVAGSRRYGTLRDDRRQVVEQLVDAVAVDVAGCPEPDLDLERGRIAPFTGGNRQSAQARSTAEAICGSTSNAMSTPRARTVRRVTPSLSTRQP</sequence>